<accession>A0A9Q1K1P1</accession>
<organism evidence="1 2">
    <name type="scientific">Carnegiea gigantea</name>
    <dbReference type="NCBI Taxonomy" id="171969"/>
    <lineage>
        <taxon>Eukaryota</taxon>
        <taxon>Viridiplantae</taxon>
        <taxon>Streptophyta</taxon>
        <taxon>Embryophyta</taxon>
        <taxon>Tracheophyta</taxon>
        <taxon>Spermatophyta</taxon>
        <taxon>Magnoliopsida</taxon>
        <taxon>eudicotyledons</taxon>
        <taxon>Gunneridae</taxon>
        <taxon>Pentapetalae</taxon>
        <taxon>Caryophyllales</taxon>
        <taxon>Cactineae</taxon>
        <taxon>Cactaceae</taxon>
        <taxon>Cactoideae</taxon>
        <taxon>Echinocereeae</taxon>
        <taxon>Carnegiea</taxon>
    </lineage>
</organism>
<sequence length="208" mass="24299">MWSTVNDRHASRATSGERVFHPSLFSNNRYLVFMAFPCSLDNKAMAEYITCHFAWDRHGALCLSFELTVAKEAAEYYELPELSQVIFYTMLLNEAERLGVVQRRALRSLELALVKLRWSTFELWDWLYGNRIFEARFRPMAGSGESSGVGRQEEGSEVEPVDKGSAIERALRNFSHLQLSRSLFYKYNFILLHKMFGYSSFQREWYTV</sequence>
<gene>
    <name evidence="1" type="ORF">Cgig2_033530</name>
</gene>
<dbReference type="EMBL" id="JAKOGI010000449">
    <property type="protein sequence ID" value="KAJ8434808.1"/>
    <property type="molecule type" value="Genomic_DNA"/>
</dbReference>
<keyword evidence="2" id="KW-1185">Reference proteome</keyword>
<dbReference type="AlphaFoldDB" id="A0A9Q1K1P1"/>
<protein>
    <submittedName>
        <fullName evidence="1">Uncharacterized protein</fullName>
    </submittedName>
</protein>
<name>A0A9Q1K1P1_9CARY</name>
<dbReference type="Proteomes" id="UP001153076">
    <property type="component" value="Unassembled WGS sequence"/>
</dbReference>
<comment type="caution">
    <text evidence="1">The sequence shown here is derived from an EMBL/GenBank/DDBJ whole genome shotgun (WGS) entry which is preliminary data.</text>
</comment>
<reference evidence="1" key="1">
    <citation type="submission" date="2022-04" db="EMBL/GenBank/DDBJ databases">
        <title>Carnegiea gigantea Genome sequencing and assembly v2.</title>
        <authorList>
            <person name="Copetti D."/>
            <person name="Sanderson M.J."/>
            <person name="Burquez A."/>
            <person name="Wojciechowski M.F."/>
        </authorList>
    </citation>
    <scope>NUCLEOTIDE SEQUENCE</scope>
    <source>
        <strain evidence="1">SGP5-SGP5p</strain>
        <tissue evidence="1">Aerial part</tissue>
    </source>
</reference>
<proteinExistence type="predicted"/>
<evidence type="ECO:0000313" key="2">
    <source>
        <dbReference type="Proteomes" id="UP001153076"/>
    </source>
</evidence>
<evidence type="ECO:0000313" key="1">
    <source>
        <dbReference type="EMBL" id="KAJ8434808.1"/>
    </source>
</evidence>